<protein>
    <recommendedName>
        <fullName evidence="4">Nickel/cobalt transporter regulator</fullName>
    </recommendedName>
</protein>
<evidence type="ECO:0000313" key="2">
    <source>
        <dbReference type="EMBL" id="GAA4354713.1"/>
    </source>
</evidence>
<proteinExistence type="predicted"/>
<accession>A0ABP8IAT5</accession>
<dbReference type="Proteomes" id="UP001501011">
    <property type="component" value="Unassembled WGS sequence"/>
</dbReference>
<keyword evidence="3" id="KW-1185">Reference proteome</keyword>
<gene>
    <name evidence="2" type="ORF">GCM10023151_01030</name>
</gene>
<evidence type="ECO:0008006" key="4">
    <source>
        <dbReference type="Google" id="ProtNLM"/>
    </source>
</evidence>
<dbReference type="RefSeq" id="WP_345291248.1">
    <property type="nucleotide sequence ID" value="NZ_BAABFV010000001.1"/>
</dbReference>
<dbReference type="EMBL" id="BAABFV010000001">
    <property type="protein sequence ID" value="GAA4354713.1"/>
    <property type="molecule type" value="Genomic_DNA"/>
</dbReference>
<reference evidence="3" key="1">
    <citation type="journal article" date="2019" name="Int. J. Syst. Evol. Microbiol.">
        <title>The Global Catalogue of Microorganisms (GCM) 10K type strain sequencing project: providing services to taxonomists for standard genome sequencing and annotation.</title>
        <authorList>
            <consortium name="The Broad Institute Genomics Platform"/>
            <consortium name="The Broad Institute Genome Sequencing Center for Infectious Disease"/>
            <person name="Wu L."/>
            <person name="Ma J."/>
        </authorList>
    </citation>
    <scope>NUCLEOTIDE SEQUENCE [LARGE SCALE GENOMIC DNA]</scope>
    <source>
        <strain evidence="3">JCM 17728</strain>
    </source>
</reference>
<organism evidence="2 3">
    <name type="scientific">Kangiella marina</name>
    <dbReference type="NCBI Taxonomy" id="1079178"/>
    <lineage>
        <taxon>Bacteria</taxon>
        <taxon>Pseudomonadati</taxon>
        <taxon>Pseudomonadota</taxon>
        <taxon>Gammaproteobacteria</taxon>
        <taxon>Kangiellales</taxon>
        <taxon>Kangiellaceae</taxon>
        <taxon>Kangiella</taxon>
    </lineage>
</organism>
<keyword evidence="1" id="KW-0732">Signal</keyword>
<sequence length="97" mass="10492">MKTITAAICALSLSFGAGVGLNTAKAEEVKVPVAKQGKHNIQVPKRGVTKSYVEQKFGAPNNVEGPVGDPPITKWVYNGYTVYFEYDHVIHSVVHHG</sequence>
<feature type="chain" id="PRO_5047005414" description="Nickel/cobalt transporter regulator" evidence="1">
    <location>
        <begin position="18"/>
        <end position="97"/>
    </location>
</feature>
<feature type="signal peptide" evidence="1">
    <location>
        <begin position="1"/>
        <end position="17"/>
    </location>
</feature>
<comment type="caution">
    <text evidence="2">The sequence shown here is derived from an EMBL/GenBank/DDBJ whole genome shotgun (WGS) entry which is preliminary data.</text>
</comment>
<name>A0ABP8IAT5_9GAMM</name>
<evidence type="ECO:0000313" key="3">
    <source>
        <dbReference type="Proteomes" id="UP001501011"/>
    </source>
</evidence>
<evidence type="ECO:0000256" key="1">
    <source>
        <dbReference type="SAM" id="SignalP"/>
    </source>
</evidence>